<proteinExistence type="predicted"/>
<evidence type="ECO:0000313" key="3">
    <source>
        <dbReference type="Proteomes" id="UP001197875"/>
    </source>
</evidence>
<gene>
    <name evidence="2" type="ORF">LKD71_02415</name>
</gene>
<accession>A0AAE3DQH0</accession>
<organism evidence="2 3">
    <name type="scientific">Fusicatenibacter faecihominis</name>
    <dbReference type="NCBI Taxonomy" id="2881276"/>
    <lineage>
        <taxon>Bacteria</taxon>
        <taxon>Bacillati</taxon>
        <taxon>Bacillota</taxon>
        <taxon>Clostridia</taxon>
        <taxon>Lachnospirales</taxon>
        <taxon>Lachnospiraceae</taxon>
        <taxon>Fusicatenibacter</taxon>
    </lineage>
</organism>
<evidence type="ECO:0000256" key="1">
    <source>
        <dbReference type="SAM" id="Coils"/>
    </source>
</evidence>
<keyword evidence="3" id="KW-1185">Reference proteome</keyword>
<name>A0AAE3DQH0_9FIRM</name>
<evidence type="ECO:0000313" key="2">
    <source>
        <dbReference type="EMBL" id="MCC2188686.1"/>
    </source>
</evidence>
<feature type="coiled-coil region" evidence="1">
    <location>
        <begin position="385"/>
        <end position="412"/>
    </location>
</feature>
<reference evidence="2 3" key="1">
    <citation type="submission" date="2021-10" db="EMBL/GenBank/DDBJ databases">
        <title>Anaerobic single-cell dispensing facilitates the cultivation of human gut bacteria.</title>
        <authorList>
            <person name="Afrizal A."/>
        </authorList>
    </citation>
    <scope>NUCLEOTIDE SEQUENCE [LARGE SCALE GENOMIC DNA]</scope>
    <source>
        <strain evidence="2 3">CLA-AA-H277</strain>
    </source>
</reference>
<evidence type="ECO:0008006" key="4">
    <source>
        <dbReference type="Google" id="ProtNLM"/>
    </source>
</evidence>
<comment type="caution">
    <text evidence="2">The sequence shown here is derived from an EMBL/GenBank/DDBJ whole genome shotgun (WGS) entry which is preliminary data.</text>
</comment>
<dbReference type="EMBL" id="JAJEPR010000003">
    <property type="protein sequence ID" value="MCC2188686.1"/>
    <property type="molecule type" value="Genomic_DNA"/>
</dbReference>
<dbReference type="Proteomes" id="UP001197875">
    <property type="component" value="Unassembled WGS sequence"/>
</dbReference>
<dbReference type="AlphaFoldDB" id="A0AAE3DQH0"/>
<dbReference type="RefSeq" id="WP_227614199.1">
    <property type="nucleotide sequence ID" value="NZ_JAJEPR010000003.1"/>
</dbReference>
<protein>
    <recommendedName>
        <fullName evidence="4">Phosphotransferase enzyme family</fullName>
    </recommendedName>
</protein>
<keyword evidence="1" id="KW-0175">Coiled coil</keyword>
<sequence length="430" mass="49995">MKKIIYSKYSNERNHCLAIRTDILEDEEGVRYVRKLPEFPEGKLHVEAIYHWYEAFSRVLEGTKLSYNVCSLIPGGVELEYLTGETLEEHLLSVEKKQGIEPCAEELLDYLEFVKSLHKGASFEITEGFREVFGEHELPKETVCAPFSNIDLVCGNIVLTGEKWTAIDYEWSFDFPIPVNFILYRIIFYFTDHADRGEEFKSFDLYEKMGITSEERKAYEAMETSFQKYVCRRHTPIRDLYQDISAGSLRVTDYFPQEMLQVYFDCGDGFSEGNSRLFQMSHREGWEIEKEILLPEGVKSLRLDPGYRACMTELRWLAFDGQTGQAPVTLAKGSSMGNWLFFGEDDPNFYLTEIPEGAKNLRVELAVYPLETGAKKELGQLAELSASRGEEIRKLREQLRQAENTISEMKHTKVWKAYEKYRGYREQHQK</sequence>